<feature type="domain" description="C-type lectin" evidence="2">
    <location>
        <begin position="238"/>
        <end position="360"/>
    </location>
</feature>
<dbReference type="PANTHER" id="PTHR45710:SF26">
    <property type="entry name" value="RH26557P"/>
    <property type="match status" value="1"/>
</dbReference>
<dbReference type="SUPFAM" id="SSF56436">
    <property type="entry name" value="C-type lectin-like"/>
    <property type="match status" value="2"/>
</dbReference>
<dbReference type="InterPro" id="IPR050828">
    <property type="entry name" value="C-type_lectin/matrix_domain"/>
</dbReference>
<dbReference type="EMBL" id="CAKOFQ010006787">
    <property type="protein sequence ID" value="CAH1971568.1"/>
    <property type="molecule type" value="Genomic_DNA"/>
</dbReference>
<accession>A0A9P0KEH7</accession>
<feature type="domain" description="C-type lectin" evidence="2">
    <location>
        <begin position="37"/>
        <end position="159"/>
    </location>
</feature>
<proteinExistence type="predicted"/>
<dbReference type="SMART" id="SM00034">
    <property type="entry name" value="CLECT"/>
    <property type="match status" value="2"/>
</dbReference>
<feature type="chain" id="PRO_5040173323" description="C-type lectin domain-containing protein" evidence="1">
    <location>
        <begin position="21"/>
        <end position="389"/>
    </location>
</feature>
<keyword evidence="1" id="KW-0732">Signal</keyword>
<protein>
    <recommendedName>
        <fullName evidence="2">C-type lectin domain-containing protein</fullName>
    </recommendedName>
</protein>
<evidence type="ECO:0000259" key="2">
    <source>
        <dbReference type="PROSITE" id="PS50041"/>
    </source>
</evidence>
<dbReference type="Pfam" id="PF00059">
    <property type="entry name" value="Lectin_C"/>
    <property type="match status" value="2"/>
</dbReference>
<dbReference type="OrthoDB" id="6133475at2759"/>
<sequence>MMIIFAIPVVWILLVSTVDGSQDTITRYICPKNFHLVGKQCYHFSDYVEQWAFSHFYCQLLNSSLVKIETNREQKLLRDFVSFHNQPAFNKSERWIDGTYDWKQGKWKWGSTGELVMDTPFTKRNIGEDFKWSCIALDGNRKNKWSARKCIEKKPFICETPSNIYVEFRLYDKKKKKFNITKCTSGKPLSIQEERKCTKLLGTPGNNEPANLVQKPSPTKPTRRNIDTWVCPPLMVSLGNRCYSFSDKEATFEEAHFECRKNKSKLAIIRNKAQDDNLRRFLNNFIEKQPRWIGALYDWKSDKWKWALTGQPLTYNGIPASVLRNTPPEAFEWKAIFMDPKMDNQWNTDSQTKKKRFICQVKAKAVKKFGRGLLRPPQATIRIIPQSRS</sequence>
<evidence type="ECO:0000313" key="3">
    <source>
        <dbReference type="EMBL" id="CAH1971568.1"/>
    </source>
</evidence>
<evidence type="ECO:0000313" key="4">
    <source>
        <dbReference type="Proteomes" id="UP001152888"/>
    </source>
</evidence>
<organism evidence="3 4">
    <name type="scientific">Acanthoscelides obtectus</name>
    <name type="common">Bean weevil</name>
    <name type="synonym">Bruchus obtectus</name>
    <dbReference type="NCBI Taxonomy" id="200917"/>
    <lineage>
        <taxon>Eukaryota</taxon>
        <taxon>Metazoa</taxon>
        <taxon>Ecdysozoa</taxon>
        <taxon>Arthropoda</taxon>
        <taxon>Hexapoda</taxon>
        <taxon>Insecta</taxon>
        <taxon>Pterygota</taxon>
        <taxon>Neoptera</taxon>
        <taxon>Endopterygota</taxon>
        <taxon>Coleoptera</taxon>
        <taxon>Polyphaga</taxon>
        <taxon>Cucujiformia</taxon>
        <taxon>Chrysomeloidea</taxon>
        <taxon>Chrysomelidae</taxon>
        <taxon>Bruchinae</taxon>
        <taxon>Bruchini</taxon>
        <taxon>Acanthoscelides</taxon>
    </lineage>
</organism>
<feature type="signal peptide" evidence="1">
    <location>
        <begin position="1"/>
        <end position="20"/>
    </location>
</feature>
<dbReference type="CDD" id="cd00037">
    <property type="entry name" value="CLECT"/>
    <property type="match status" value="2"/>
</dbReference>
<dbReference type="InterPro" id="IPR001304">
    <property type="entry name" value="C-type_lectin-like"/>
</dbReference>
<evidence type="ECO:0000256" key="1">
    <source>
        <dbReference type="SAM" id="SignalP"/>
    </source>
</evidence>
<dbReference type="InterPro" id="IPR016186">
    <property type="entry name" value="C-type_lectin-like/link_sf"/>
</dbReference>
<dbReference type="Gene3D" id="3.10.100.10">
    <property type="entry name" value="Mannose-Binding Protein A, subunit A"/>
    <property type="match status" value="2"/>
</dbReference>
<reference evidence="3" key="1">
    <citation type="submission" date="2022-03" db="EMBL/GenBank/DDBJ databases">
        <authorList>
            <person name="Sayadi A."/>
        </authorList>
    </citation>
    <scope>NUCLEOTIDE SEQUENCE</scope>
</reference>
<keyword evidence="4" id="KW-1185">Reference proteome</keyword>
<dbReference type="PROSITE" id="PS50041">
    <property type="entry name" value="C_TYPE_LECTIN_2"/>
    <property type="match status" value="2"/>
</dbReference>
<gene>
    <name evidence="3" type="ORF">ACAOBT_LOCUS9489</name>
</gene>
<dbReference type="Proteomes" id="UP001152888">
    <property type="component" value="Unassembled WGS sequence"/>
</dbReference>
<dbReference type="PANTHER" id="PTHR45710">
    <property type="entry name" value="C-TYPE LECTIN DOMAIN-CONTAINING PROTEIN 180"/>
    <property type="match status" value="1"/>
</dbReference>
<dbReference type="InterPro" id="IPR016187">
    <property type="entry name" value="CTDL_fold"/>
</dbReference>
<comment type="caution">
    <text evidence="3">The sequence shown here is derived from an EMBL/GenBank/DDBJ whole genome shotgun (WGS) entry which is preliminary data.</text>
</comment>
<name>A0A9P0KEH7_ACAOB</name>
<dbReference type="AlphaFoldDB" id="A0A9P0KEH7"/>